<dbReference type="Gene3D" id="1.25.40.10">
    <property type="entry name" value="Tetratricopeptide repeat domain"/>
    <property type="match status" value="2"/>
</dbReference>
<dbReference type="InterPro" id="IPR002885">
    <property type="entry name" value="PPR_rpt"/>
</dbReference>
<dbReference type="InterPro" id="IPR050667">
    <property type="entry name" value="PPR-containing_protein"/>
</dbReference>
<dbReference type="PANTHER" id="PTHR47939:SF8">
    <property type="entry name" value="PENTACOTRIPEPTIDE-REPEAT REGION OF PRORP DOMAIN-CONTAINING PROTEIN"/>
    <property type="match status" value="1"/>
</dbReference>
<dbReference type="Pfam" id="PF13041">
    <property type="entry name" value="PPR_2"/>
    <property type="match status" value="1"/>
</dbReference>
<evidence type="ECO:0000313" key="5">
    <source>
        <dbReference type="Proteomes" id="UP001161247"/>
    </source>
</evidence>
<comment type="similarity">
    <text evidence="1">Belongs to the PPR family. P subfamily.</text>
</comment>
<feature type="repeat" description="PPR" evidence="3">
    <location>
        <begin position="242"/>
        <end position="276"/>
    </location>
</feature>
<organism evidence="4 5">
    <name type="scientific">Oldenlandia corymbosa var. corymbosa</name>
    <dbReference type="NCBI Taxonomy" id="529605"/>
    <lineage>
        <taxon>Eukaryota</taxon>
        <taxon>Viridiplantae</taxon>
        <taxon>Streptophyta</taxon>
        <taxon>Embryophyta</taxon>
        <taxon>Tracheophyta</taxon>
        <taxon>Spermatophyta</taxon>
        <taxon>Magnoliopsida</taxon>
        <taxon>eudicotyledons</taxon>
        <taxon>Gunneridae</taxon>
        <taxon>Pentapetalae</taxon>
        <taxon>asterids</taxon>
        <taxon>lamiids</taxon>
        <taxon>Gentianales</taxon>
        <taxon>Rubiaceae</taxon>
        <taxon>Rubioideae</taxon>
        <taxon>Spermacoceae</taxon>
        <taxon>Hedyotis-Oldenlandia complex</taxon>
        <taxon>Oldenlandia</taxon>
    </lineage>
</organism>
<dbReference type="Pfam" id="PF01535">
    <property type="entry name" value="PPR"/>
    <property type="match status" value="4"/>
</dbReference>
<dbReference type="EMBL" id="OX459120">
    <property type="protein sequence ID" value="CAI9097200.1"/>
    <property type="molecule type" value="Genomic_DNA"/>
</dbReference>
<protein>
    <submittedName>
        <fullName evidence="4">OLC1v1033573C1</fullName>
    </submittedName>
</protein>
<dbReference type="PANTHER" id="PTHR47939">
    <property type="entry name" value="MEMBRANE-ASSOCIATED SALT-INDUCIBLE PROTEIN-LIKE"/>
    <property type="match status" value="1"/>
</dbReference>
<dbReference type="InterPro" id="IPR011990">
    <property type="entry name" value="TPR-like_helical_dom_sf"/>
</dbReference>
<keyword evidence="2" id="KW-0677">Repeat</keyword>
<dbReference type="Proteomes" id="UP001161247">
    <property type="component" value="Chromosome 3"/>
</dbReference>
<feature type="repeat" description="PPR" evidence="3">
    <location>
        <begin position="382"/>
        <end position="416"/>
    </location>
</feature>
<dbReference type="AlphaFoldDB" id="A0AAV1CQ78"/>
<evidence type="ECO:0000313" key="4">
    <source>
        <dbReference type="EMBL" id="CAI9097200.1"/>
    </source>
</evidence>
<feature type="repeat" description="PPR" evidence="3">
    <location>
        <begin position="347"/>
        <end position="381"/>
    </location>
</feature>
<reference evidence="4" key="1">
    <citation type="submission" date="2023-03" db="EMBL/GenBank/DDBJ databases">
        <authorList>
            <person name="Julca I."/>
        </authorList>
    </citation>
    <scope>NUCLEOTIDE SEQUENCE</scope>
</reference>
<accession>A0AAV1CQ78</accession>
<evidence type="ECO:0000256" key="3">
    <source>
        <dbReference type="PROSITE-ProRule" id="PRU00708"/>
    </source>
</evidence>
<keyword evidence="5" id="KW-1185">Reference proteome</keyword>
<gene>
    <name evidence="4" type="ORF">OLC1_LOCUS7757</name>
</gene>
<proteinExistence type="inferred from homology"/>
<feature type="repeat" description="PPR" evidence="3">
    <location>
        <begin position="418"/>
        <end position="452"/>
    </location>
</feature>
<dbReference type="PROSITE" id="PS51375">
    <property type="entry name" value="PPR"/>
    <property type="match status" value="4"/>
</dbReference>
<name>A0AAV1CQ78_OLDCO</name>
<dbReference type="NCBIfam" id="TIGR00756">
    <property type="entry name" value="PPR"/>
    <property type="match status" value="3"/>
</dbReference>
<sequence length="467" mass="53148">MHIVKRERDKLQRFDRSSEMFSPARVGALKSKQFHNSTADFPLIMSIFFQSLSIHSRPPSPSFHNYSLRKRRKYPLPNSPYKTQQWQQSSLAHQLSMQLFLNQSSSADQESQLLSTLIHSFAAYSCEPTPNAYYFMLKTLTRKRPENWEHQISQVVDHLEKVATFETPDYILIYLIKYYAKCGMTRHAVDLFFRIPKFRSDPSVDALNALLSGLLSDGNEKGLEIVPEILTRSAREMNIRLESSTLDILITGLCRGGKVNQAVELLKSAVNDGFDLGRNVFSRVIARMCEGKDDDVLGFVEEMKTLAGFVPGMGDWCNVLGFMVKRGEALEAMAVLKQMRREGLRPDIVCCNWVLNGLVKKGEHEKADQLFDEMLVWGLVPDIFSFNAKIRSLCERNNLAEAVKMLDCMEEVGGGRPDLNTYNIILGACCRNGELILGRSIVSKMEKNGVKLHKNSHIYQDMMIEEK</sequence>
<evidence type="ECO:0000256" key="1">
    <source>
        <dbReference type="ARBA" id="ARBA00007626"/>
    </source>
</evidence>
<evidence type="ECO:0000256" key="2">
    <source>
        <dbReference type="ARBA" id="ARBA00022737"/>
    </source>
</evidence>